<evidence type="ECO:0000313" key="3">
    <source>
        <dbReference type="Proteomes" id="UP001604336"/>
    </source>
</evidence>
<evidence type="ECO:0000256" key="1">
    <source>
        <dbReference type="SAM" id="MobiDB-lite"/>
    </source>
</evidence>
<feature type="region of interest" description="Disordered" evidence="1">
    <location>
        <begin position="71"/>
        <end position="92"/>
    </location>
</feature>
<dbReference type="AlphaFoldDB" id="A0ABD1R9E4"/>
<protein>
    <submittedName>
        <fullName evidence="2">Uncharacterized protein</fullName>
    </submittedName>
</protein>
<feature type="compositionally biased region" description="Polar residues" evidence="1">
    <location>
        <begin position="35"/>
        <end position="49"/>
    </location>
</feature>
<feature type="region of interest" description="Disordered" evidence="1">
    <location>
        <begin position="151"/>
        <end position="172"/>
    </location>
</feature>
<comment type="caution">
    <text evidence="2">The sequence shown here is derived from an EMBL/GenBank/DDBJ whole genome shotgun (WGS) entry which is preliminary data.</text>
</comment>
<keyword evidence="3" id="KW-1185">Reference proteome</keyword>
<gene>
    <name evidence="2" type="ORF">Adt_29791</name>
</gene>
<proteinExistence type="predicted"/>
<reference evidence="3" key="1">
    <citation type="submission" date="2024-07" db="EMBL/GenBank/DDBJ databases">
        <title>Two chromosome-level genome assemblies of Korean endemic species Abeliophyllum distichum and Forsythia ovata (Oleaceae).</title>
        <authorList>
            <person name="Jang H."/>
        </authorList>
    </citation>
    <scope>NUCLEOTIDE SEQUENCE [LARGE SCALE GENOMIC DNA]</scope>
</reference>
<feature type="compositionally biased region" description="Pro residues" evidence="1">
    <location>
        <begin position="161"/>
        <end position="172"/>
    </location>
</feature>
<feature type="region of interest" description="Disordered" evidence="1">
    <location>
        <begin position="1"/>
        <end position="49"/>
    </location>
</feature>
<name>A0ABD1R9E4_9LAMI</name>
<evidence type="ECO:0000313" key="2">
    <source>
        <dbReference type="EMBL" id="KAL2485035.1"/>
    </source>
</evidence>
<dbReference type="Proteomes" id="UP001604336">
    <property type="component" value="Unassembled WGS sequence"/>
</dbReference>
<dbReference type="EMBL" id="JBFOLK010000009">
    <property type="protein sequence ID" value="KAL2485035.1"/>
    <property type="molecule type" value="Genomic_DNA"/>
</dbReference>
<organism evidence="2 3">
    <name type="scientific">Abeliophyllum distichum</name>
    <dbReference type="NCBI Taxonomy" id="126358"/>
    <lineage>
        <taxon>Eukaryota</taxon>
        <taxon>Viridiplantae</taxon>
        <taxon>Streptophyta</taxon>
        <taxon>Embryophyta</taxon>
        <taxon>Tracheophyta</taxon>
        <taxon>Spermatophyta</taxon>
        <taxon>Magnoliopsida</taxon>
        <taxon>eudicotyledons</taxon>
        <taxon>Gunneridae</taxon>
        <taxon>Pentapetalae</taxon>
        <taxon>asterids</taxon>
        <taxon>lamiids</taxon>
        <taxon>Lamiales</taxon>
        <taxon>Oleaceae</taxon>
        <taxon>Forsythieae</taxon>
        <taxon>Abeliophyllum</taxon>
    </lineage>
</organism>
<accession>A0ABD1R9E4</accession>
<sequence length="172" mass="17519">MEDPTRTHPNAPTEPTMPSDNTPHTVGLLLPTIPNPNTGLTPPTSGPLAQTSLQFTATLGLDPSEAAALSAGDTLTGRPPLAAPPLGEPFEGSFAAQTSPLAVLNSSPSRVPLPAFSGPLAETIPPSISELPNSATVVSSHLIAPRLAQTMLPNAEQRTPLPAPQAQPSAPV</sequence>